<dbReference type="Proteomes" id="UP000557193">
    <property type="component" value="Unassembled WGS sequence"/>
</dbReference>
<name>A0A7X0BSQ3_9PSED</name>
<organism evidence="2 3">
    <name type="scientific">Pseudomonas fluvialis</name>
    <dbReference type="NCBI Taxonomy" id="1793966"/>
    <lineage>
        <taxon>Bacteria</taxon>
        <taxon>Pseudomonadati</taxon>
        <taxon>Pseudomonadota</taxon>
        <taxon>Gammaproteobacteria</taxon>
        <taxon>Pseudomonadales</taxon>
        <taxon>Pseudomonadaceae</taxon>
        <taxon>Pseudomonas</taxon>
    </lineage>
</organism>
<keyword evidence="1" id="KW-0732">Signal</keyword>
<dbReference type="AlphaFoldDB" id="A0A7X0BSQ3"/>
<evidence type="ECO:0000313" key="2">
    <source>
        <dbReference type="EMBL" id="MBB6342177.1"/>
    </source>
</evidence>
<gene>
    <name evidence="2" type="ORF">HNP49_002359</name>
</gene>
<feature type="signal peptide" evidence="1">
    <location>
        <begin position="1"/>
        <end position="21"/>
    </location>
</feature>
<dbReference type="EMBL" id="JACHLL010000004">
    <property type="protein sequence ID" value="MBB6342177.1"/>
    <property type="molecule type" value="Genomic_DNA"/>
</dbReference>
<dbReference type="RefSeq" id="WP_260407156.1">
    <property type="nucleotide sequence ID" value="NZ_JACHLL010000004.1"/>
</dbReference>
<reference evidence="2 3" key="1">
    <citation type="submission" date="2020-08" db="EMBL/GenBank/DDBJ databases">
        <title>Functional genomics of gut bacteria from endangered species of beetles.</title>
        <authorList>
            <person name="Carlos-Shanley C."/>
        </authorList>
    </citation>
    <scope>NUCLEOTIDE SEQUENCE [LARGE SCALE GENOMIC DNA]</scope>
    <source>
        <strain evidence="2 3">S00202</strain>
    </source>
</reference>
<protein>
    <recommendedName>
        <fullName evidence="4">3-isopropylmalate dehydratase</fullName>
    </recommendedName>
</protein>
<evidence type="ECO:0000256" key="1">
    <source>
        <dbReference type="SAM" id="SignalP"/>
    </source>
</evidence>
<comment type="caution">
    <text evidence="2">The sequence shown here is derived from an EMBL/GenBank/DDBJ whole genome shotgun (WGS) entry which is preliminary data.</text>
</comment>
<accession>A0A7X0BSQ3</accession>
<proteinExistence type="predicted"/>
<feature type="chain" id="PRO_5030860508" description="3-isopropylmalate dehydratase" evidence="1">
    <location>
        <begin position="22"/>
        <end position="126"/>
    </location>
</feature>
<sequence>MRLLPALALCGASLFSSWLGAVELTSGTPDYGVLIISRERLEIATACDIGVYLQDQLVSRLFQGQSSSYNLPPGEVSVRLGIMGDSGCQPSFEQIRSDRVQIRAGAIHKYRVMLLESGLGLRAVDP</sequence>
<evidence type="ECO:0008006" key="4">
    <source>
        <dbReference type="Google" id="ProtNLM"/>
    </source>
</evidence>
<keyword evidence="3" id="KW-1185">Reference proteome</keyword>
<evidence type="ECO:0000313" key="3">
    <source>
        <dbReference type="Proteomes" id="UP000557193"/>
    </source>
</evidence>